<reference evidence="4" key="2">
    <citation type="submission" date="2020-09" db="EMBL/GenBank/DDBJ databases">
        <authorList>
            <person name="Sun Q."/>
            <person name="Zhou Y."/>
        </authorList>
    </citation>
    <scope>NUCLEOTIDE SEQUENCE</scope>
    <source>
        <strain evidence="4">CGMCC 1.15254</strain>
    </source>
</reference>
<feature type="domain" description="PurM-like N-terminal" evidence="2">
    <location>
        <begin position="49"/>
        <end position="162"/>
    </location>
</feature>
<dbReference type="PANTHER" id="PTHR30303:SF0">
    <property type="entry name" value="CARBAMOYL DEHYDRATASE HYPE"/>
    <property type="match status" value="1"/>
</dbReference>
<proteinExistence type="inferred from homology"/>
<dbReference type="SUPFAM" id="SSF56042">
    <property type="entry name" value="PurM C-terminal domain-like"/>
    <property type="match status" value="1"/>
</dbReference>
<feature type="domain" description="PurM-like C-terminal" evidence="3">
    <location>
        <begin position="174"/>
        <end position="326"/>
    </location>
</feature>
<dbReference type="EMBL" id="BMHV01000023">
    <property type="protein sequence ID" value="GGF72019.1"/>
    <property type="molecule type" value="Genomic_DNA"/>
</dbReference>
<dbReference type="Gene3D" id="3.90.650.10">
    <property type="entry name" value="PurM-like C-terminal domain"/>
    <property type="match status" value="1"/>
</dbReference>
<dbReference type="AlphaFoldDB" id="A0A917FDW1"/>
<reference evidence="4" key="1">
    <citation type="journal article" date="2014" name="Int. J. Syst. Evol. Microbiol.">
        <title>Complete genome sequence of Corynebacterium casei LMG S-19264T (=DSM 44701T), isolated from a smear-ripened cheese.</title>
        <authorList>
            <consortium name="US DOE Joint Genome Institute (JGI-PGF)"/>
            <person name="Walter F."/>
            <person name="Albersmeier A."/>
            <person name="Kalinowski J."/>
            <person name="Ruckert C."/>
        </authorList>
    </citation>
    <scope>NUCLEOTIDE SEQUENCE</scope>
    <source>
        <strain evidence="4">CGMCC 1.15254</strain>
    </source>
</reference>
<dbReference type="Pfam" id="PF02769">
    <property type="entry name" value="AIRS_C"/>
    <property type="match status" value="1"/>
</dbReference>
<dbReference type="RefSeq" id="WP_188666277.1">
    <property type="nucleotide sequence ID" value="NZ_BMHV01000023.1"/>
</dbReference>
<dbReference type="InterPro" id="IPR036921">
    <property type="entry name" value="PurM-like_N_sf"/>
</dbReference>
<dbReference type="InterPro" id="IPR010918">
    <property type="entry name" value="PurM-like_C_dom"/>
</dbReference>
<dbReference type="InterPro" id="IPR036676">
    <property type="entry name" value="PurM-like_C_sf"/>
</dbReference>
<evidence type="ECO:0000259" key="3">
    <source>
        <dbReference type="Pfam" id="PF02769"/>
    </source>
</evidence>
<dbReference type="GO" id="GO:0051604">
    <property type="term" value="P:protein maturation"/>
    <property type="evidence" value="ECO:0007669"/>
    <property type="project" value="TreeGrafter"/>
</dbReference>
<accession>A0A917FDW1</accession>
<comment type="caution">
    <text evidence="4">The sequence shown here is derived from an EMBL/GenBank/DDBJ whole genome shotgun (WGS) entry which is preliminary data.</text>
</comment>
<evidence type="ECO:0000313" key="5">
    <source>
        <dbReference type="Proteomes" id="UP000632498"/>
    </source>
</evidence>
<dbReference type="InterPro" id="IPR011854">
    <property type="entry name" value="HypE"/>
</dbReference>
<evidence type="ECO:0000259" key="2">
    <source>
        <dbReference type="Pfam" id="PF00586"/>
    </source>
</evidence>
<sequence length="348" mass="36742">MSTRTAYTRSLDLKNGVVEMSHGGGGRAMSQLIEQLFGDAFANDILAQGNDQAAFELPRGKVVMSTDSFVISPLFFPGGNIGNLAVHGTVNDVALSGGQPLYLTAGFILEEGFPLKDLKTIVDSMAHAAHEAGVYIVTGDTKVVERGHGDGVYINTTGIGVITDDIHISGERARPGDKILINGYVGDHGVAIMSLREGLGFEASVQSDCASLNGLIGDMVKAVPDIHVMRDPTRGGLAATLNEIARQSGVGMMLNEPDIPIRDQVRGACEILGLDPLYVANEGKLLAICPEDQAETLLHAMQAHPLGKQAAIIGSVIEDANSFVQLKTGFGGTRVVDWIAGEQLPRIC</sequence>
<evidence type="ECO:0000256" key="1">
    <source>
        <dbReference type="ARBA" id="ARBA00006243"/>
    </source>
</evidence>
<dbReference type="Pfam" id="PF00586">
    <property type="entry name" value="AIRS"/>
    <property type="match status" value="1"/>
</dbReference>
<dbReference type="SUPFAM" id="SSF55326">
    <property type="entry name" value="PurM N-terminal domain-like"/>
    <property type="match status" value="1"/>
</dbReference>
<keyword evidence="5" id="KW-1185">Reference proteome</keyword>
<dbReference type="NCBIfam" id="TIGR02124">
    <property type="entry name" value="hypE"/>
    <property type="match status" value="1"/>
</dbReference>
<organism evidence="4 5">
    <name type="scientific">Terasakiella brassicae</name>
    <dbReference type="NCBI Taxonomy" id="1634917"/>
    <lineage>
        <taxon>Bacteria</taxon>
        <taxon>Pseudomonadati</taxon>
        <taxon>Pseudomonadota</taxon>
        <taxon>Alphaproteobacteria</taxon>
        <taxon>Rhodospirillales</taxon>
        <taxon>Terasakiellaceae</taxon>
        <taxon>Terasakiella</taxon>
    </lineage>
</organism>
<comment type="similarity">
    <text evidence="1">Belongs to the HypE family.</text>
</comment>
<gene>
    <name evidence="4" type="primary">hypE</name>
    <name evidence="4" type="ORF">GCM10011332_27460</name>
</gene>
<dbReference type="PANTHER" id="PTHR30303">
    <property type="entry name" value="HYDROGENASE ISOENZYMES FORMATION PROTEIN HYPE"/>
    <property type="match status" value="1"/>
</dbReference>
<evidence type="ECO:0000313" key="4">
    <source>
        <dbReference type="EMBL" id="GGF72019.1"/>
    </source>
</evidence>
<protein>
    <submittedName>
        <fullName evidence="4">Hydrogenase expression/formation protein HypE</fullName>
    </submittedName>
</protein>
<dbReference type="InterPro" id="IPR016188">
    <property type="entry name" value="PurM-like_N"/>
</dbReference>
<dbReference type="Gene3D" id="3.30.1330.10">
    <property type="entry name" value="PurM-like, N-terminal domain"/>
    <property type="match status" value="1"/>
</dbReference>
<dbReference type="CDD" id="cd02197">
    <property type="entry name" value="HypE"/>
    <property type="match status" value="1"/>
</dbReference>
<dbReference type="PIRSF" id="PIRSF005644">
    <property type="entry name" value="Hdrgns_mtr_HypE"/>
    <property type="match status" value="1"/>
</dbReference>
<dbReference type="Proteomes" id="UP000632498">
    <property type="component" value="Unassembled WGS sequence"/>
</dbReference>
<name>A0A917FDW1_9PROT</name>